<sequence>MYKTGKLIDGKLFLKTWDDKWISLRLLILLVKRTCE</sequence>
<organism evidence="1 2">
    <name type="scientific">Paenibacillus terrae (strain HPL-003)</name>
    <dbReference type="NCBI Taxonomy" id="985665"/>
    <lineage>
        <taxon>Bacteria</taxon>
        <taxon>Bacillati</taxon>
        <taxon>Bacillota</taxon>
        <taxon>Bacilli</taxon>
        <taxon>Bacillales</taxon>
        <taxon>Paenibacillaceae</taxon>
        <taxon>Paenibacillus</taxon>
    </lineage>
</organism>
<dbReference type="STRING" id="985665.HPL003_14715"/>
<evidence type="ECO:0000313" key="2">
    <source>
        <dbReference type="Proteomes" id="UP000005876"/>
    </source>
</evidence>
<reference evidence="2" key="1">
    <citation type="submission" date="2011-11" db="EMBL/GenBank/DDBJ databases">
        <title>Complete sequence of Paenibacillus terrae HPL-003.</title>
        <authorList>
            <person name="Shin S.H."/>
            <person name="Kim S."/>
            <person name="Kim J.Y."/>
        </authorList>
    </citation>
    <scope>NUCLEOTIDE SEQUENCE [LARGE SCALE GENOMIC DNA]</scope>
    <source>
        <strain evidence="2">HPL-003</strain>
    </source>
</reference>
<dbReference type="KEGG" id="pta:HPL003_14715"/>
<reference key="2">
    <citation type="submission" date="2011-11" db="EMBL/GenBank/DDBJ databases">
        <authorList>
            <person name="Shin S.H."/>
            <person name="Kim S."/>
            <person name="Kim J.Y."/>
        </authorList>
    </citation>
    <scope>NUCLEOTIDE SEQUENCE</scope>
    <source>
        <strain>HPL-003</strain>
    </source>
</reference>
<dbReference type="Proteomes" id="UP000005876">
    <property type="component" value="Chromosome"/>
</dbReference>
<gene>
    <name evidence="1" type="ordered locus">HPL003_14715</name>
</gene>
<dbReference type="EMBL" id="CP003107">
    <property type="protein sequence ID" value="AET59694.1"/>
    <property type="molecule type" value="Genomic_DNA"/>
</dbReference>
<accession>G7W2B0</accession>
<reference evidence="1 2" key="3">
    <citation type="journal article" date="2012" name="J. Bacteriol.">
        <title>Genome Sequence of Paenibacillus terrae HPL-003, a Xylanase-Producing Bacterium Isolated from Soil Found in Forest Residue.</title>
        <authorList>
            <person name="Shin S.H."/>
            <person name="Kim S."/>
            <person name="Kim J.Y."/>
            <person name="Song H.Y."/>
            <person name="Cho S.J."/>
            <person name="Kim D.R."/>
            <person name="Lee K.I."/>
            <person name="Lim H.K."/>
            <person name="Park N.J."/>
            <person name="Hwang I.T."/>
            <person name="Yang K.S."/>
        </authorList>
    </citation>
    <scope>NUCLEOTIDE SEQUENCE [LARGE SCALE GENOMIC DNA]</scope>
    <source>
        <strain evidence="1 2">HPL-003</strain>
    </source>
</reference>
<protein>
    <submittedName>
        <fullName evidence="1">Uncharacterized protein</fullName>
    </submittedName>
</protein>
<name>G7W2B0_PAETH</name>
<evidence type="ECO:0000313" key="1">
    <source>
        <dbReference type="EMBL" id="AET59694.1"/>
    </source>
</evidence>
<dbReference type="AlphaFoldDB" id="G7W2B0"/>
<proteinExistence type="predicted"/>
<dbReference type="HOGENOM" id="CLU_220466_0_0_9"/>